<name>A0A086KX23_TOXGO</name>
<protein>
    <submittedName>
        <fullName evidence="1">Uncharacterized protein</fullName>
    </submittedName>
</protein>
<evidence type="ECO:0000313" key="1">
    <source>
        <dbReference type="EMBL" id="KFG48941.1"/>
    </source>
</evidence>
<sequence length="143" mass="16043">MGAAHRQAKNKKSGGRRLFCTVIHFVSQTHLKVVFCPFLEARKSTNLPLETRGHAVRPTRHGDPCRRHKCEVLSSRVRGATSLSLFFIDCCLRRGMRNMADFVVGRLLKGNRGARQEAQQIRGDPKEMKATVLRVMEAAETAA</sequence>
<reference evidence="1 2" key="1">
    <citation type="submission" date="2014-02" db="EMBL/GenBank/DDBJ databases">
        <authorList>
            <person name="Sibley D."/>
            <person name="Venepally P."/>
            <person name="Karamycheva S."/>
            <person name="Hadjithomas M."/>
            <person name="Khan A."/>
            <person name="Brunk B."/>
            <person name="Roos D."/>
            <person name="Caler E."/>
            <person name="Lorenzi H."/>
        </authorList>
    </citation>
    <scope>NUCLEOTIDE SEQUENCE [LARGE SCALE GENOMIC DNA]</scope>
    <source>
        <strain evidence="1 2">GAB2-2007-GAL-DOM2</strain>
    </source>
</reference>
<dbReference type="EMBL" id="AHZU02000064">
    <property type="protein sequence ID" value="KFG48941.1"/>
    <property type="molecule type" value="Genomic_DNA"/>
</dbReference>
<comment type="caution">
    <text evidence="1">The sequence shown here is derived from an EMBL/GenBank/DDBJ whole genome shotgun (WGS) entry which is preliminary data.</text>
</comment>
<dbReference type="VEuPathDB" id="ToxoDB:TGDOM2_233842"/>
<gene>
    <name evidence="1" type="ORF">TGDOM2_233842</name>
</gene>
<proteinExistence type="predicted"/>
<dbReference type="AlphaFoldDB" id="A0A086KX23"/>
<organism evidence="1 2">
    <name type="scientific">Toxoplasma gondii GAB2-2007-GAL-DOM2</name>
    <dbReference type="NCBI Taxonomy" id="1130820"/>
    <lineage>
        <taxon>Eukaryota</taxon>
        <taxon>Sar</taxon>
        <taxon>Alveolata</taxon>
        <taxon>Apicomplexa</taxon>
        <taxon>Conoidasida</taxon>
        <taxon>Coccidia</taxon>
        <taxon>Eucoccidiorida</taxon>
        <taxon>Eimeriorina</taxon>
        <taxon>Sarcocystidae</taxon>
        <taxon>Toxoplasma</taxon>
    </lineage>
</organism>
<accession>A0A086KX23</accession>
<dbReference type="Proteomes" id="UP000028837">
    <property type="component" value="Unassembled WGS sequence"/>
</dbReference>
<evidence type="ECO:0000313" key="2">
    <source>
        <dbReference type="Proteomes" id="UP000028837"/>
    </source>
</evidence>